<name>A0AAE0Z845_9GAST</name>
<reference evidence="1" key="1">
    <citation type="journal article" date="2023" name="G3 (Bethesda)">
        <title>A reference genome for the long-term kleptoplast-retaining sea slug Elysia crispata morphotype clarki.</title>
        <authorList>
            <person name="Eastman K.E."/>
            <person name="Pendleton A.L."/>
            <person name="Shaikh M.A."/>
            <person name="Suttiyut T."/>
            <person name="Ogas R."/>
            <person name="Tomko P."/>
            <person name="Gavelis G."/>
            <person name="Widhalm J.R."/>
            <person name="Wisecaver J.H."/>
        </authorList>
    </citation>
    <scope>NUCLEOTIDE SEQUENCE</scope>
    <source>
        <strain evidence="1">ECLA1</strain>
    </source>
</reference>
<gene>
    <name evidence="1" type="ORF">RRG08_055630</name>
</gene>
<organism evidence="1 2">
    <name type="scientific">Elysia crispata</name>
    <name type="common">lettuce slug</name>
    <dbReference type="NCBI Taxonomy" id="231223"/>
    <lineage>
        <taxon>Eukaryota</taxon>
        <taxon>Metazoa</taxon>
        <taxon>Spiralia</taxon>
        <taxon>Lophotrochozoa</taxon>
        <taxon>Mollusca</taxon>
        <taxon>Gastropoda</taxon>
        <taxon>Heterobranchia</taxon>
        <taxon>Euthyneura</taxon>
        <taxon>Panpulmonata</taxon>
        <taxon>Sacoglossa</taxon>
        <taxon>Placobranchoidea</taxon>
        <taxon>Plakobranchidae</taxon>
        <taxon>Elysia</taxon>
    </lineage>
</organism>
<accession>A0AAE0Z845</accession>
<evidence type="ECO:0000313" key="1">
    <source>
        <dbReference type="EMBL" id="KAK3764465.1"/>
    </source>
</evidence>
<dbReference type="AlphaFoldDB" id="A0AAE0Z845"/>
<dbReference type="EMBL" id="JAWDGP010004437">
    <property type="protein sequence ID" value="KAK3764465.1"/>
    <property type="molecule type" value="Genomic_DNA"/>
</dbReference>
<comment type="caution">
    <text evidence="1">The sequence shown here is derived from an EMBL/GenBank/DDBJ whole genome shotgun (WGS) entry which is preliminary data.</text>
</comment>
<protein>
    <submittedName>
        <fullName evidence="1">Uncharacterized protein</fullName>
    </submittedName>
</protein>
<sequence length="104" mass="11888">MARLCLAEEMKRDRVRPDVETRVMVGVGHSSDNFVTLKKGLIKRDDGNSKNTISVTRECCADVYWYRKSTRAVKTMPDLSYFQQIRLVRVQLRGDLALANQPIG</sequence>
<evidence type="ECO:0000313" key="2">
    <source>
        <dbReference type="Proteomes" id="UP001283361"/>
    </source>
</evidence>
<dbReference type="Proteomes" id="UP001283361">
    <property type="component" value="Unassembled WGS sequence"/>
</dbReference>
<keyword evidence="2" id="KW-1185">Reference proteome</keyword>
<proteinExistence type="predicted"/>